<dbReference type="GO" id="GO:0051082">
    <property type="term" value="F:unfolded protein binding"/>
    <property type="evidence" value="ECO:0007669"/>
    <property type="project" value="TreeGrafter"/>
</dbReference>
<feature type="domain" description="J" evidence="2">
    <location>
        <begin position="20"/>
        <end position="84"/>
    </location>
</feature>
<dbReference type="PANTHER" id="PTHR43948:SF10">
    <property type="entry name" value="MRJ, ISOFORM E"/>
    <property type="match status" value="1"/>
</dbReference>
<dbReference type="Gene3D" id="2.30.30.190">
    <property type="entry name" value="CAP Gly-rich-like domain"/>
    <property type="match status" value="1"/>
</dbReference>
<protein>
    <recommendedName>
        <fullName evidence="6">J domain-containing protein</fullName>
    </recommendedName>
</protein>
<dbReference type="PRINTS" id="PR00625">
    <property type="entry name" value="JDOMAIN"/>
</dbReference>
<evidence type="ECO:0008006" key="6">
    <source>
        <dbReference type="Google" id="ProtNLM"/>
    </source>
</evidence>
<dbReference type="PANTHER" id="PTHR43948">
    <property type="entry name" value="DNAJ HOMOLOG SUBFAMILY B"/>
    <property type="match status" value="1"/>
</dbReference>
<dbReference type="InterPro" id="IPR036859">
    <property type="entry name" value="CAP-Gly_dom_sf"/>
</dbReference>
<dbReference type="GO" id="GO:0051087">
    <property type="term" value="F:protein-folding chaperone binding"/>
    <property type="evidence" value="ECO:0007669"/>
    <property type="project" value="TreeGrafter"/>
</dbReference>
<dbReference type="GO" id="GO:0005737">
    <property type="term" value="C:cytoplasm"/>
    <property type="evidence" value="ECO:0007669"/>
    <property type="project" value="TreeGrafter"/>
</dbReference>
<feature type="domain" description="CAP-Gly" evidence="3">
    <location>
        <begin position="263"/>
        <end position="305"/>
    </location>
</feature>
<dbReference type="CDD" id="cd06257">
    <property type="entry name" value="DnaJ"/>
    <property type="match status" value="1"/>
</dbReference>
<accession>A0A1V9ZBE1</accession>
<dbReference type="Pfam" id="PF01302">
    <property type="entry name" value="CAP_GLY"/>
    <property type="match status" value="1"/>
</dbReference>
<sequence length="313" mass="34425">MKLAEAYSCAKLRRAQPSSSLSRTLGLERSASADEVRQAYKKLALKFHPDKNQGADTTAQFQAISAAYKRISDPKSNQEDDMMPSGFDDMDIPVEEMFQMFEMMFGMGRKKTKGGRRRRQPEFNFEDMFFADFDMDELNDEELAFMASMGGTDMFDDDDADLHDLASFMQSMSFMDMKMPRGVRGKKRGVRVGLPGTPPRCRPLSLHSSKGKRKVRIAPRTSKAPVPVPAAVVTPLAAEPPVVAVGQRVLVSGKLAGRVAFVGSVHYTKGDLVGVVLDAPVGKNNGTLKGHVYFECPPGHGLMVHPCEVTIVT</sequence>
<dbReference type="SMART" id="SM00271">
    <property type="entry name" value="DnaJ"/>
    <property type="match status" value="1"/>
</dbReference>
<reference evidence="4 5" key="1">
    <citation type="journal article" date="2014" name="Genome Biol. Evol.">
        <title>The secreted proteins of Achlya hypogyna and Thraustotheca clavata identify the ancestral oomycete secretome and reveal gene acquisitions by horizontal gene transfer.</title>
        <authorList>
            <person name="Misner I."/>
            <person name="Blouin N."/>
            <person name="Leonard G."/>
            <person name="Richards T.A."/>
            <person name="Lane C.E."/>
        </authorList>
    </citation>
    <scope>NUCLEOTIDE SEQUENCE [LARGE SCALE GENOMIC DNA]</scope>
    <source>
        <strain evidence="4 5">ATCC 48635</strain>
    </source>
</reference>
<dbReference type="InterPro" id="IPR001623">
    <property type="entry name" value="DnaJ_domain"/>
</dbReference>
<evidence type="ECO:0000256" key="1">
    <source>
        <dbReference type="SAM" id="MobiDB-lite"/>
    </source>
</evidence>
<dbReference type="STRING" id="1202772.A0A1V9ZBE1"/>
<keyword evidence="5" id="KW-1185">Reference proteome</keyword>
<evidence type="ECO:0000313" key="4">
    <source>
        <dbReference type="EMBL" id="OQR95304.1"/>
    </source>
</evidence>
<dbReference type="GO" id="GO:0005634">
    <property type="term" value="C:nucleus"/>
    <property type="evidence" value="ECO:0007669"/>
    <property type="project" value="TreeGrafter"/>
</dbReference>
<dbReference type="Gene3D" id="1.10.287.110">
    <property type="entry name" value="DnaJ domain"/>
    <property type="match status" value="1"/>
</dbReference>
<name>A0A1V9ZBE1_ACHHY</name>
<dbReference type="SMART" id="SM01052">
    <property type="entry name" value="CAP_GLY"/>
    <property type="match status" value="1"/>
</dbReference>
<comment type="caution">
    <text evidence="4">The sequence shown here is derived from an EMBL/GenBank/DDBJ whole genome shotgun (WGS) entry which is preliminary data.</text>
</comment>
<evidence type="ECO:0000259" key="3">
    <source>
        <dbReference type="PROSITE" id="PS50245"/>
    </source>
</evidence>
<evidence type="ECO:0000259" key="2">
    <source>
        <dbReference type="PROSITE" id="PS50076"/>
    </source>
</evidence>
<dbReference type="SUPFAM" id="SSF46565">
    <property type="entry name" value="Chaperone J-domain"/>
    <property type="match status" value="1"/>
</dbReference>
<dbReference type="Pfam" id="PF00226">
    <property type="entry name" value="DnaJ"/>
    <property type="match status" value="1"/>
</dbReference>
<dbReference type="PROSITE" id="PS50245">
    <property type="entry name" value="CAP_GLY_2"/>
    <property type="match status" value="1"/>
</dbReference>
<dbReference type="EMBL" id="JNBR01000329">
    <property type="protein sequence ID" value="OQR95304.1"/>
    <property type="molecule type" value="Genomic_DNA"/>
</dbReference>
<gene>
    <name evidence="4" type="ORF">ACHHYP_00116</name>
</gene>
<dbReference type="Proteomes" id="UP000243579">
    <property type="component" value="Unassembled WGS sequence"/>
</dbReference>
<organism evidence="4 5">
    <name type="scientific">Achlya hypogyna</name>
    <name type="common">Oomycete</name>
    <name type="synonym">Protoachlya hypogyna</name>
    <dbReference type="NCBI Taxonomy" id="1202772"/>
    <lineage>
        <taxon>Eukaryota</taxon>
        <taxon>Sar</taxon>
        <taxon>Stramenopiles</taxon>
        <taxon>Oomycota</taxon>
        <taxon>Saprolegniomycetes</taxon>
        <taxon>Saprolegniales</taxon>
        <taxon>Achlyaceae</taxon>
        <taxon>Achlya</taxon>
    </lineage>
</organism>
<dbReference type="OrthoDB" id="2130750at2759"/>
<dbReference type="SUPFAM" id="SSF74924">
    <property type="entry name" value="Cap-Gly domain"/>
    <property type="match status" value="1"/>
</dbReference>
<proteinExistence type="predicted"/>
<dbReference type="InterPro" id="IPR036869">
    <property type="entry name" value="J_dom_sf"/>
</dbReference>
<dbReference type="GO" id="GO:0044183">
    <property type="term" value="F:protein folding chaperone"/>
    <property type="evidence" value="ECO:0007669"/>
    <property type="project" value="TreeGrafter"/>
</dbReference>
<dbReference type="PROSITE" id="PS50076">
    <property type="entry name" value="DNAJ_2"/>
    <property type="match status" value="1"/>
</dbReference>
<feature type="region of interest" description="Disordered" evidence="1">
    <location>
        <begin position="187"/>
        <end position="217"/>
    </location>
</feature>
<dbReference type="AlphaFoldDB" id="A0A1V9ZBE1"/>
<dbReference type="InterPro" id="IPR000938">
    <property type="entry name" value="CAP-Gly_domain"/>
</dbReference>
<evidence type="ECO:0000313" key="5">
    <source>
        <dbReference type="Proteomes" id="UP000243579"/>
    </source>
</evidence>